<name>A0AAQ3UFM5_PASNO</name>
<dbReference type="EMBL" id="CP144752">
    <property type="protein sequence ID" value="WVZ89270.1"/>
    <property type="molecule type" value="Genomic_DNA"/>
</dbReference>
<organism evidence="1 2">
    <name type="scientific">Paspalum notatum var. saurae</name>
    <dbReference type="NCBI Taxonomy" id="547442"/>
    <lineage>
        <taxon>Eukaryota</taxon>
        <taxon>Viridiplantae</taxon>
        <taxon>Streptophyta</taxon>
        <taxon>Embryophyta</taxon>
        <taxon>Tracheophyta</taxon>
        <taxon>Spermatophyta</taxon>
        <taxon>Magnoliopsida</taxon>
        <taxon>Liliopsida</taxon>
        <taxon>Poales</taxon>
        <taxon>Poaceae</taxon>
        <taxon>PACMAD clade</taxon>
        <taxon>Panicoideae</taxon>
        <taxon>Andropogonodae</taxon>
        <taxon>Paspaleae</taxon>
        <taxon>Paspalinae</taxon>
        <taxon>Paspalum</taxon>
    </lineage>
</organism>
<gene>
    <name evidence="1" type="ORF">U9M48_035696</name>
</gene>
<sequence>MTPKAVYLKFQGSNKKPESGSYELKLGIIRIAAENPFSGEDDENPYKHWRSSGKCATPFIKKEFQCSGLNGISFHLLSWIKAASGTKLPQLKLKETGKFLNRSFQKNFSRH</sequence>
<dbReference type="Proteomes" id="UP001341281">
    <property type="component" value="Chromosome 08"/>
</dbReference>
<accession>A0AAQ3UFM5</accession>
<evidence type="ECO:0000313" key="2">
    <source>
        <dbReference type="Proteomes" id="UP001341281"/>
    </source>
</evidence>
<proteinExistence type="predicted"/>
<evidence type="ECO:0000313" key="1">
    <source>
        <dbReference type="EMBL" id="WVZ89270.1"/>
    </source>
</evidence>
<dbReference type="AlphaFoldDB" id="A0AAQ3UFM5"/>
<keyword evidence="2" id="KW-1185">Reference proteome</keyword>
<protein>
    <submittedName>
        <fullName evidence="1">Uncharacterized protein</fullName>
    </submittedName>
</protein>
<reference evidence="1 2" key="1">
    <citation type="submission" date="2024-02" db="EMBL/GenBank/DDBJ databases">
        <title>High-quality chromosome-scale genome assembly of Pensacola bahiagrass (Paspalum notatum Flugge var. saurae).</title>
        <authorList>
            <person name="Vega J.M."/>
            <person name="Podio M."/>
            <person name="Orjuela J."/>
            <person name="Siena L.A."/>
            <person name="Pessino S.C."/>
            <person name="Combes M.C."/>
            <person name="Mariac C."/>
            <person name="Albertini E."/>
            <person name="Pupilli F."/>
            <person name="Ortiz J.P.A."/>
            <person name="Leblanc O."/>
        </authorList>
    </citation>
    <scope>NUCLEOTIDE SEQUENCE [LARGE SCALE GENOMIC DNA]</scope>
    <source>
        <strain evidence="1">R1</strain>
        <tissue evidence="1">Leaf</tissue>
    </source>
</reference>